<sequence length="282" mass="31428">MATNNKSHISPNVLVESLTTQMQSREQVAHRSTGPSTMSRSSLKYPLIVTRSVTVHRPTNLQLYDRSLHVFKPPISSQRTLLTRTPNHSPLRSPRHPLQQQQPISPRSSSQYDHFLAYLRRQSLARMRRKQEEEYGESEGNPGTMVTLNINRTLPSQQFQSPSHGSLLSSSTADTSSTPMMSIATKRNGRPVSTYRPFARPTTTRPAQKLSPSIAADANHLLTKTLTSSLVITPANSVVDDVSMPPVKIPYELHINDDKLSYSYISDDSGVKYHGQMLPSAV</sequence>
<gene>
    <name evidence="2" type="ORF">EDS130_LOCUS12663</name>
    <name evidence="3" type="ORF">XAT740_LOCUS17886</name>
</gene>
<evidence type="ECO:0000313" key="5">
    <source>
        <dbReference type="Proteomes" id="UP000663852"/>
    </source>
</evidence>
<keyword evidence="4" id="KW-1185">Reference proteome</keyword>
<feature type="region of interest" description="Disordered" evidence="1">
    <location>
        <begin position="78"/>
        <end position="110"/>
    </location>
</feature>
<comment type="caution">
    <text evidence="2">The sequence shown here is derived from an EMBL/GenBank/DDBJ whole genome shotgun (WGS) entry which is preliminary data.</text>
</comment>
<feature type="compositionally biased region" description="Polar residues" evidence="1">
    <location>
        <begin position="78"/>
        <end position="90"/>
    </location>
</feature>
<reference evidence="2" key="1">
    <citation type="submission" date="2021-02" db="EMBL/GenBank/DDBJ databases">
        <authorList>
            <person name="Nowell W R."/>
        </authorList>
    </citation>
    <scope>NUCLEOTIDE SEQUENCE</scope>
</reference>
<dbReference type="AlphaFoldDB" id="A0A814DRM4"/>
<feature type="region of interest" description="Disordered" evidence="1">
    <location>
        <begin position="21"/>
        <end position="40"/>
    </location>
</feature>
<name>A0A814DRM4_ADIRI</name>
<evidence type="ECO:0000313" key="2">
    <source>
        <dbReference type="EMBL" id="CAF0957327.1"/>
    </source>
</evidence>
<accession>A0A814DRM4</accession>
<dbReference type="EMBL" id="CAJNOR010001178">
    <property type="protein sequence ID" value="CAF1091918.1"/>
    <property type="molecule type" value="Genomic_DNA"/>
</dbReference>
<dbReference type="Proteomes" id="UP000663828">
    <property type="component" value="Unassembled WGS sequence"/>
</dbReference>
<feature type="compositionally biased region" description="Low complexity" evidence="1">
    <location>
        <begin position="97"/>
        <end position="110"/>
    </location>
</feature>
<evidence type="ECO:0000256" key="1">
    <source>
        <dbReference type="SAM" id="MobiDB-lite"/>
    </source>
</evidence>
<evidence type="ECO:0000313" key="4">
    <source>
        <dbReference type="Proteomes" id="UP000663828"/>
    </source>
</evidence>
<protein>
    <submittedName>
        <fullName evidence="2">Uncharacterized protein</fullName>
    </submittedName>
</protein>
<evidence type="ECO:0000313" key="3">
    <source>
        <dbReference type="EMBL" id="CAF1091918.1"/>
    </source>
</evidence>
<feature type="region of interest" description="Disordered" evidence="1">
    <location>
        <begin position="156"/>
        <end position="209"/>
    </location>
</feature>
<dbReference type="OrthoDB" id="10059675at2759"/>
<feature type="compositionally biased region" description="Low complexity" evidence="1">
    <location>
        <begin position="161"/>
        <end position="182"/>
    </location>
</feature>
<proteinExistence type="predicted"/>
<organism evidence="2 5">
    <name type="scientific">Adineta ricciae</name>
    <name type="common">Rotifer</name>
    <dbReference type="NCBI Taxonomy" id="249248"/>
    <lineage>
        <taxon>Eukaryota</taxon>
        <taxon>Metazoa</taxon>
        <taxon>Spiralia</taxon>
        <taxon>Gnathifera</taxon>
        <taxon>Rotifera</taxon>
        <taxon>Eurotatoria</taxon>
        <taxon>Bdelloidea</taxon>
        <taxon>Adinetida</taxon>
        <taxon>Adinetidae</taxon>
        <taxon>Adineta</taxon>
    </lineage>
</organism>
<dbReference type="Proteomes" id="UP000663852">
    <property type="component" value="Unassembled WGS sequence"/>
</dbReference>
<feature type="region of interest" description="Disordered" evidence="1">
    <location>
        <begin position="128"/>
        <end position="147"/>
    </location>
</feature>
<dbReference type="EMBL" id="CAJNOJ010000048">
    <property type="protein sequence ID" value="CAF0957327.1"/>
    <property type="molecule type" value="Genomic_DNA"/>
</dbReference>